<dbReference type="PANTHER" id="PTHR24221:SF503">
    <property type="entry name" value="MITOCHONDRIAL POTASSIUM CHANNEL ATP-BINDING SUBUNIT"/>
    <property type="match status" value="1"/>
</dbReference>
<dbReference type="AlphaFoldDB" id="A0A915IP35"/>
<dbReference type="PROSITE" id="PS50893">
    <property type="entry name" value="ABC_TRANSPORTER_2"/>
    <property type="match status" value="1"/>
</dbReference>
<evidence type="ECO:0000259" key="11">
    <source>
        <dbReference type="PROSITE" id="PS50929"/>
    </source>
</evidence>
<dbReference type="InterPro" id="IPR036640">
    <property type="entry name" value="ABC1_TM_sf"/>
</dbReference>
<evidence type="ECO:0000313" key="12">
    <source>
        <dbReference type="Proteomes" id="UP000887565"/>
    </source>
</evidence>
<evidence type="ECO:0000256" key="7">
    <source>
        <dbReference type="ARBA" id="ARBA00022989"/>
    </source>
</evidence>
<dbReference type="PROSITE" id="PS00211">
    <property type="entry name" value="ABC_TRANSPORTER_1"/>
    <property type="match status" value="1"/>
</dbReference>
<dbReference type="Pfam" id="PF00005">
    <property type="entry name" value="ABC_tran"/>
    <property type="match status" value="1"/>
</dbReference>
<keyword evidence="7 9" id="KW-1133">Transmembrane helix</keyword>
<feature type="transmembrane region" description="Helical" evidence="9">
    <location>
        <begin position="109"/>
        <end position="128"/>
    </location>
</feature>
<comment type="similarity">
    <text evidence="2">Belongs to the ABC transporter superfamily. ABCB family. Multidrug resistance exporter (TC 3.A.1.201) subfamily.</text>
</comment>
<protein>
    <submittedName>
        <fullName evidence="13">Uncharacterized protein</fullName>
    </submittedName>
</protein>
<dbReference type="GO" id="GO:0016887">
    <property type="term" value="F:ATP hydrolysis activity"/>
    <property type="evidence" value="ECO:0007669"/>
    <property type="project" value="InterPro"/>
</dbReference>
<dbReference type="SUPFAM" id="SSF52540">
    <property type="entry name" value="P-loop containing nucleoside triphosphate hydrolases"/>
    <property type="match status" value="1"/>
</dbReference>
<feature type="domain" description="ABC transporter" evidence="10">
    <location>
        <begin position="167"/>
        <end position="403"/>
    </location>
</feature>
<comment type="subcellular location">
    <subcellularLocation>
        <location evidence="1">Membrane</location>
        <topology evidence="1">Multi-pass membrane protein</topology>
    </subcellularLocation>
</comment>
<dbReference type="Gene3D" id="3.40.50.300">
    <property type="entry name" value="P-loop containing nucleotide triphosphate hydrolases"/>
    <property type="match status" value="1"/>
</dbReference>
<sequence length="408" mass="45804">MQRFYEITPVSNTLLSISKVDELIRMVQIASEGVENIRTVQALTREKTFYDSFVAHLNGPYKQALIQTQYHSVSYAFAQCVIFFLYAACFRFGGYLIEIGDTSPLNVFKVFFAITFCGMTLSWATAYFPDFIKARFSAALIFKMMREKPVIDNMSAAGLKEQLEGNVTLKDIQFSYPSRQNVQILRHLDLKVEKGQTVALVGPSGCGKSTIVNLLERFYDPIGGSVLYDENDLKILNLQSLRQQVSLVSQEPVLFNCSLLENISYGLTDVRYDKVTNAAKMANIHSFILGLPEGYQTKVGERGVMLSGGQKQRVAIARALIRDPKILILDEATSALDTENEKLVQEALDRAREGRTCIVIAHRLSTVQNATKIAVIKHGRIVEEGSHSDLVNKRGIYYSLTEKQNLLR</sequence>
<dbReference type="InterPro" id="IPR027417">
    <property type="entry name" value="P-loop_NTPase"/>
</dbReference>
<organism evidence="12 13">
    <name type="scientific">Romanomermis culicivorax</name>
    <name type="common">Nematode worm</name>
    <dbReference type="NCBI Taxonomy" id="13658"/>
    <lineage>
        <taxon>Eukaryota</taxon>
        <taxon>Metazoa</taxon>
        <taxon>Ecdysozoa</taxon>
        <taxon>Nematoda</taxon>
        <taxon>Enoplea</taxon>
        <taxon>Dorylaimia</taxon>
        <taxon>Mermithida</taxon>
        <taxon>Mermithoidea</taxon>
        <taxon>Mermithidae</taxon>
        <taxon>Romanomermis</taxon>
    </lineage>
</organism>
<name>A0A915IP35_ROMCU</name>
<evidence type="ECO:0000256" key="4">
    <source>
        <dbReference type="ARBA" id="ARBA00022692"/>
    </source>
</evidence>
<dbReference type="Pfam" id="PF00664">
    <property type="entry name" value="ABC_membrane"/>
    <property type="match status" value="1"/>
</dbReference>
<dbReference type="Gene3D" id="1.20.1560.10">
    <property type="entry name" value="ABC transporter type 1, transmembrane domain"/>
    <property type="match status" value="1"/>
</dbReference>
<evidence type="ECO:0000259" key="10">
    <source>
        <dbReference type="PROSITE" id="PS50893"/>
    </source>
</evidence>
<dbReference type="WBParaSite" id="nRc.2.0.1.t15747-RA">
    <property type="protein sequence ID" value="nRc.2.0.1.t15747-RA"/>
    <property type="gene ID" value="nRc.2.0.1.g15747"/>
</dbReference>
<dbReference type="GO" id="GO:0016020">
    <property type="term" value="C:membrane"/>
    <property type="evidence" value="ECO:0007669"/>
    <property type="project" value="UniProtKB-SubCell"/>
</dbReference>
<keyword evidence="5" id="KW-0547">Nucleotide-binding</keyword>
<dbReference type="InterPro" id="IPR003593">
    <property type="entry name" value="AAA+_ATPase"/>
</dbReference>
<dbReference type="FunFam" id="3.40.50.300:FF:000205">
    <property type="entry name" value="ABC transporter B family member 4"/>
    <property type="match status" value="1"/>
</dbReference>
<dbReference type="CDD" id="cd03249">
    <property type="entry name" value="ABC_MTABC3_MDL1_MDL2"/>
    <property type="match status" value="1"/>
</dbReference>
<dbReference type="PROSITE" id="PS50929">
    <property type="entry name" value="ABC_TM1F"/>
    <property type="match status" value="1"/>
</dbReference>
<keyword evidence="12" id="KW-1185">Reference proteome</keyword>
<dbReference type="OMA" id="EDTHENL"/>
<evidence type="ECO:0000256" key="1">
    <source>
        <dbReference type="ARBA" id="ARBA00004141"/>
    </source>
</evidence>
<dbReference type="PANTHER" id="PTHR24221">
    <property type="entry name" value="ATP-BINDING CASSETTE SUB-FAMILY B"/>
    <property type="match status" value="1"/>
</dbReference>
<feature type="transmembrane region" description="Helical" evidence="9">
    <location>
        <begin position="75"/>
        <end position="97"/>
    </location>
</feature>
<evidence type="ECO:0000313" key="13">
    <source>
        <dbReference type="WBParaSite" id="nRc.2.0.1.t15747-RA"/>
    </source>
</evidence>
<evidence type="ECO:0000256" key="5">
    <source>
        <dbReference type="ARBA" id="ARBA00022741"/>
    </source>
</evidence>
<dbReference type="GO" id="GO:0140359">
    <property type="term" value="F:ABC-type transporter activity"/>
    <property type="evidence" value="ECO:0007669"/>
    <property type="project" value="InterPro"/>
</dbReference>
<dbReference type="InterPro" id="IPR003439">
    <property type="entry name" value="ABC_transporter-like_ATP-bd"/>
</dbReference>
<evidence type="ECO:0000256" key="3">
    <source>
        <dbReference type="ARBA" id="ARBA00022448"/>
    </source>
</evidence>
<evidence type="ECO:0000256" key="9">
    <source>
        <dbReference type="SAM" id="Phobius"/>
    </source>
</evidence>
<keyword evidence="6" id="KW-0067">ATP-binding</keyword>
<keyword evidence="8 9" id="KW-0472">Membrane</keyword>
<evidence type="ECO:0000256" key="2">
    <source>
        <dbReference type="ARBA" id="ARBA00007577"/>
    </source>
</evidence>
<dbReference type="Proteomes" id="UP000887565">
    <property type="component" value="Unplaced"/>
</dbReference>
<keyword evidence="4 9" id="KW-0812">Transmembrane</keyword>
<dbReference type="SUPFAM" id="SSF90123">
    <property type="entry name" value="ABC transporter transmembrane region"/>
    <property type="match status" value="1"/>
</dbReference>
<dbReference type="InterPro" id="IPR017871">
    <property type="entry name" value="ABC_transporter-like_CS"/>
</dbReference>
<keyword evidence="3" id="KW-0813">Transport</keyword>
<reference evidence="13" key="1">
    <citation type="submission" date="2022-11" db="UniProtKB">
        <authorList>
            <consortium name="WormBaseParasite"/>
        </authorList>
    </citation>
    <scope>IDENTIFICATION</scope>
</reference>
<accession>A0A915IP35</accession>
<dbReference type="SMART" id="SM00382">
    <property type="entry name" value="AAA"/>
    <property type="match status" value="1"/>
</dbReference>
<dbReference type="InterPro" id="IPR039421">
    <property type="entry name" value="Type_1_exporter"/>
</dbReference>
<evidence type="ECO:0000256" key="8">
    <source>
        <dbReference type="ARBA" id="ARBA00023136"/>
    </source>
</evidence>
<dbReference type="GO" id="GO:0005524">
    <property type="term" value="F:ATP binding"/>
    <property type="evidence" value="ECO:0007669"/>
    <property type="project" value="UniProtKB-KW"/>
</dbReference>
<evidence type="ECO:0000256" key="6">
    <source>
        <dbReference type="ARBA" id="ARBA00022840"/>
    </source>
</evidence>
<dbReference type="InterPro" id="IPR011527">
    <property type="entry name" value="ABC1_TM_dom"/>
</dbReference>
<feature type="domain" description="ABC transmembrane type-1" evidence="11">
    <location>
        <begin position="25"/>
        <end position="133"/>
    </location>
</feature>
<proteinExistence type="inferred from homology"/>